<keyword evidence="3" id="KW-1185">Reference proteome</keyword>
<keyword evidence="1" id="KW-0732">Signal</keyword>
<reference evidence="3" key="1">
    <citation type="journal article" date="2020" name="Genome Biol.">
        <title>Gamete binning: chromosome-level and haplotype-resolved genome assembly enabled by high-throughput single-cell sequencing of gamete genomes.</title>
        <authorList>
            <person name="Campoy J.A."/>
            <person name="Sun H."/>
            <person name="Goel M."/>
            <person name="Jiao W.-B."/>
            <person name="Folz-Donahue K."/>
            <person name="Wang N."/>
            <person name="Rubio M."/>
            <person name="Liu C."/>
            <person name="Kukat C."/>
            <person name="Ruiz D."/>
            <person name="Huettel B."/>
            <person name="Schneeberger K."/>
        </authorList>
    </citation>
    <scope>NUCLEOTIDE SEQUENCE [LARGE SCALE GENOMIC DNA]</scope>
    <source>
        <strain evidence="3">cv. Rojo Pasion</strain>
    </source>
</reference>
<dbReference type="EMBL" id="CAEKKB010000001">
    <property type="protein sequence ID" value="CAB4294274.1"/>
    <property type="molecule type" value="Genomic_DNA"/>
</dbReference>
<feature type="chain" id="PRO_5026947062" evidence="1">
    <location>
        <begin position="25"/>
        <end position="59"/>
    </location>
</feature>
<evidence type="ECO:0000256" key="1">
    <source>
        <dbReference type="SAM" id="SignalP"/>
    </source>
</evidence>
<proteinExistence type="predicted"/>
<organism evidence="2 3">
    <name type="scientific">Prunus armeniaca</name>
    <name type="common">Apricot</name>
    <name type="synonym">Armeniaca vulgaris</name>
    <dbReference type="NCBI Taxonomy" id="36596"/>
    <lineage>
        <taxon>Eukaryota</taxon>
        <taxon>Viridiplantae</taxon>
        <taxon>Streptophyta</taxon>
        <taxon>Embryophyta</taxon>
        <taxon>Tracheophyta</taxon>
        <taxon>Spermatophyta</taxon>
        <taxon>Magnoliopsida</taxon>
        <taxon>eudicotyledons</taxon>
        <taxon>Gunneridae</taxon>
        <taxon>Pentapetalae</taxon>
        <taxon>rosids</taxon>
        <taxon>fabids</taxon>
        <taxon>Rosales</taxon>
        <taxon>Rosaceae</taxon>
        <taxon>Amygdaloideae</taxon>
        <taxon>Amygdaleae</taxon>
        <taxon>Prunus</taxon>
    </lineage>
</organism>
<feature type="signal peptide" evidence="1">
    <location>
        <begin position="1"/>
        <end position="24"/>
    </location>
</feature>
<sequence>MAYQGLGWLLWVLTWDSRWEGGWMWRIPNALSTSFQYASCFSHVVEFLGQVLPTYGSLM</sequence>
<accession>A0A6J5W3H9</accession>
<name>A0A6J5W3H9_PRUAR</name>
<evidence type="ECO:0000313" key="3">
    <source>
        <dbReference type="Proteomes" id="UP000507245"/>
    </source>
</evidence>
<protein>
    <submittedName>
        <fullName evidence="2">Uncharacterized protein</fullName>
    </submittedName>
</protein>
<evidence type="ECO:0000313" key="2">
    <source>
        <dbReference type="EMBL" id="CAB4294274.1"/>
    </source>
</evidence>
<dbReference type="AlphaFoldDB" id="A0A6J5W3H9"/>
<dbReference type="Proteomes" id="UP000507245">
    <property type="component" value="Unassembled WGS sequence"/>
</dbReference>
<gene>
    <name evidence="2" type="ORF">ORAREDHAP_LOCUS4377</name>
</gene>